<evidence type="ECO:0000256" key="12">
    <source>
        <dbReference type="PROSITE-ProRule" id="PRU00110"/>
    </source>
</evidence>
<keyword evidence="4" id="KW-0145">Chemotaxis</keyword>
<accession>A0AAE3R735</accession>
<dbReference type="PROSITE" id="PS50851">
    <property type="entry name" value="CHEW"/>
    <property type="match status" value="1"/>
</dbReference>
<dbReference type="InterPro" id="IPR036641">
    <property type="entry name" value="HPT_dom_sf"/>
</dbReference>
<feature type="modified residue" description="Phosphohistidine" evidence="12">
    <location>
        <position position="47"/>
    </location>
</feature>
<gene>
    <name evidence="16" type="ORF">QNI22_14745</name>
</gene>
<protein>
    <recommendedName>
        <fullName evidence="3">Chemotaxis protein CheA</fullName>
        <ecNumber evidence="2">2.7.13.3</ecNumber>
    </recommendedName>
</protein>
<keyword evidence="7" id="KW-0547">Nucleotide-binding</keyword>
<keyword evidence="6 16" id="KW-0808">Transferase</keyword>
<proteinExistence type="predicted"/>
<sequence length="599" mass="66169">MKGDDELKEIFLAEALENTEQLNKLFTDLEKDNSNKKAIDAIFRITHTLKANAAGMGFSDLATMAHTMEDVFNVIKSGNMVINADIFNDLFKANDVLCALIEQIKTPEKVVKFKGIKTKLEVLIRTSKEKPEEKISEEPVKINSQTDTPVSVSMQAEVSSVMSQIPVEDAVKEVEQTEHEETAIAFSDNIHVPIRKLDNLLDLIGELIIEKDRVIAMNGNSGRSRQNDYARLQRITSELQYSIMDVRLVQVNVLFNKFHRIVRDVAALENKKVDLSLEGTEIEIDRTILQIISDSLVHLVRNAVSHGIESTQGRLASGKSEAGKLKLAASSEREEIIITITDDGKGIHAETIAKKAIEKGIITREMALLMSEEEKIQLIFEPGFSSAETVTAVSGRGVGMDVVRKAIDSIGGVIGIDSVVGIGTTFTLRMPSSMAVKGALLFELRTGDFAVPLSYTKAVVAIQKKAIRSIGNNLFTTYLGKTISLVYLNDLFQLKDREELTKGGVMLESYHKTNDDEKIQVIIISFNNKEIGFVVDKLLQQKEIVEKPLKKPLENVKFISGATILGNGNVCLVVDVPSIIQSLFRNSKITSVKTQQVAV</sequence>
<dbReference type="Gene3D" id="1.20.120.160">
    <property type="entry name" value="HPT domain"/>
    <property type="match status" value="1"/>
</dbReference>
<dbReference type="SMART" id="SM00260">
    <property type="entry name" value="CheW"/>
    <property type="match status" value="1"/>
</dbReference>
<dbReference type="EMBL" id="JASJOU010000004">
    <property type="protein sequence ID" value="MDJ1501922.1"/>
    <property type="molecule type" value="Genomic_DNA"/>
</dbReference>
<evidence type="ECO:0000259" key="14">
    <source>
        <dbReference type="PROSITE" id="PS50851"/>
    </source>
</evidence>
<comment type="function">
    <text evidence="11">Involved in the transmission of sensory signals from the chemoreceptors to the flagellar motors. CheA is autophosphorylated; it can transfer its phosphate group to either CheB or CheY.</text>
</comment>
<dbReference type="Pfam" id="PF02518">
    <property type="entry name" value="HATPase_c"/>
    <property type="match status" value="1"/>
</dbReference>
<dbReference type="InterPro" id="IPR002545">
    <property type="entry name" value="CheW-lke_dom"/>
</dbReference>
<dbReference type="InterPro" id="IPR008207">
    <property type="entry name" value="Sig_transdc_His_kin_Hpt_dom"/>
</dbReference>
<dbReference type="Pfam" id="PF02895">
    <property type="entry name" value="H-kinase_dim"/>
    <property type="match status" value="1"/>
</dbReference>
<dbReference type="SUPFAM" id="SSF47226">
    <property type="entry name" value="Histidine-containing phosphotransfer domain, HPT domain"/>
    <property type="match status" value="1"/>
</dbReference>
<dbReference type="GO" id="GO:0006935">
    <property type="term" value="P:chemotaxis"/>
    <property type="evidence" value="ECO:0007669"/>
    <property type="project" value="UniProtKB-KW"/>
</dbReference>
<dbReference type="InterPro" id="IPR036097">
    <property type="entry name" value="HisK_dim/P_sf"/>
</dbReference>
<dbReference type="GO" id="GO:0000155">
    <property type="term" value="F:phosphorelay sensor kinase activity"/>
    <property type="evidence" value="ECO:0007669"/>
    <property type="project" value="InterPro"/>
</dbReference>
<dbReference type="SUPFAM" id="SSF55874">
    <property type="entry name" value="ATPase domain of HSP90 chaperone/DNA topoisomerase II/histidine kinase"/>
    <property type="match status" value="1"/>
</dbReference>
<reference evidence="16" key="1">
    <citation type="submission" date="2023-05" db="EMBL/GenBank/DDBJ databases">
        <authorList>
            <person name="Zhang X."/>
        </authorList>
    </citation>
    <scope>NUCLEOTIDE SEQUENCE</scope>
    <source>
        <strain evidence="16">BD1B2-1</strain>
    </source>
</reference>
<dbReference type="AlphaFoldDB" id="A0AAE3R735"/>
<dbReference type="InterPro" id="IPR051315">
    <property type="entry name" value="Bact_Chemotaxis_CheA"/>
</dbReference>
<dbReference type="GO" id="GO:0005737">
    <property type="term" value="C:cytoplasm"/>
    <property type="evidence" value="ECO:0007669"/>
    <property type="project" value="InterPro"/>
</dbReference>
<dbReference type="SMART" id="SM00073">
    <property type="entry name" value="HPT"/>
    <property type="match status" value="1"/>
</dbReference>
<dbReference type="FunFam" id="3.30.565.10:FF:000016">
    <property type="entry name" value="Chemotaxis protein CheA, putative"/>
    <property type="match status" value="1"/>
</dbReference>
<evidence type="ECO:0000256" key="8">
    <source>
        <dbReference type="ARBA" id="ARBA00022777"/>
    </source>
</evidence>
<organism evidence="16 17">
    <name type="scientific">Xanthocytophaga agilis</name>
    <dbReference type="NCBI Taxonomy" id="3048010"/>
    <lineage>
        <taxon>Bacteria</taxon>
        <taxon>Pseudomonadati</taxon>
        <taxon>Bacteroidota</taxon>
        <taxon>Cytophagia</taxon>
        <taxon>Cytophagales</taxon>
        <taxon>Rhodocytophagaceae</taxon>
        <taxon>Xanthocytophaga</taxon>
    </lineage>
</organism>
<keyword evidence="8" id="KW-0418">Kinase</keyword>
<evidence type="ECO:0000256" key="11">
    <source>
        <dbReference type="ARBA" id="ARBA00035100"/>
    </source>
</evidence>
<dbReference type="Gene3D" id="1.10.287.560">
    <property type="entry name" value="Histidine kinase CheA-like, homodimeric domain"/>
    <property type="match status" value="1"/>
</dbReference>
<dbReference type="PANTHER" id="PTHR43395:SF10">
    <property type="entry name" value="CHEMOTAXIS PROTEIN CHEA"/>
    <property type="match status" value="1"/>
</dbReference>
<dbReference type="Pfam" id="PF01627">
    <property type="entry name" value="Hpt"/>
    <property type="match status" value="1"/>
</dbReference>
<dbReference type="EC" id="2.7.13.3" evidence="2"/>
<evidence type="ECO:0000256" key="7">
    <source>
        <dbReference type="ARBA" id="ARBA00022741"/>
    </source>
</evidence>
<dbReference type="CDD" id="cd00088">
    <property type="entry name" value="HPT"/>
    <property type="match status" value="1"/>
</dbReference>
<evidence type="ECO:0000259" key="13">
    <source>
        <dbReference type="PROSITE" id="PS50109"/>
    </source>
</evidence>
<dbReference type="InterPro" id="IPR003594">
    <property type="entry name" value="HATPase_dom"/>
</dbReference>
<dbReference type="PRINTS" id="PR00344">
    <property type="entry name" value="BCTRLSENSOR"/>
</dbReference>
<dbReference type="Proteomes" id="UP001232063">
    <property type="component" value="Unassembled WGS sequence"/>
</dbReference>
<dbReference type="SMART" id="SM00387">
    <property type="entry name" value="HATPase_c"/>
    <property type="match status" value="1"/>
</dbReference>
<dbReference type="InterPro" id="IPR037006">
    <property type="entry name" value="CheA-like_homodim_sf"/>
</dbReference>
<evidence type="ECO:0000256" key="5">
    <source>
        <dbReference type="ARBA" id="ARBA00022553"/>
    </source>
</evidence>
<comment type="caution">
    <text evidence="16">The sequence shown here is derived from an EMBL/GenBank/DDBJ whole genome shotgun (WGS) entry which is preliminary data.</text>
</comment>
<evidence type="ECO:0000256" key="10">
    <source>
        <dbReference type="ARBA" id="ARBA00023012"/>
    </source>
</evidence>
<keyword evidence="10" id="KW-0902">Two-component regulatory system</keyword>
<dbReference type="RefSeq" id="WP_314511654.1">
    <property type="nucleotide sequence ID" value="NZ_JASJOU010000004.1"/>
</dbReference>
<dbReference type="SMART" id="SM01231">
    <property type="entry name" value="H-kinase_dim"/>
    <property type="match status" value="1"/>
</dbReference>
<evidence type="ECO:0000256" key="2">
    <source>
        <dbReference type="ARBA" id="ARBA00012438"/>
    </source>
</evidence>
<dbReference type="GO" id="GO:0005524">
    <property type="term" value="F:ATP binding"/>
    <property type="evidence" value="ECO:0007669"/>
    <property type="project" value="UniProtKB-KW"/>
</dbReference>
<comment type="catalytic activity">
    <reaction evidence="1">
        <text>ATP + protein L-histidine = ADP + protein N-phospho-L-histidine.</text>
        <dbReference type="EC" id="2.7.13.3"/>
    </reaction>
</comment>
<dbReference type="InterPro" id="IPR004105">
    <property type="entry name" value="CheA-like_dim"/>
</dbReference>
<evidence type="ECO:0000256" key="1">
    <source>
        <dbReference type="ARBA" id="ARBA00000085"/>
    </source>
</evidence>
<dbReference type="PROSITE" id="PS50109">
    <property type="entry name" value="HIS_KIN"/>
    <property type="match status" value="1"/>
</dbReference>
<evidence type="ECO:0000313" key="17">
    <source>
        <dbReference type="Proteomes" id="UP001232063"/>
    </source>
</evidence>
<evidence type="ECO:0000259" key="15">
    <source>
        <dbReference type="PROSITE" id="PS50894"/>
    </source>
</evidence>
<feature type="domain" description="HPt" evidence="15">
    <location>
        <begin position="1"/>
        <end position="104"/>
    </location>
</feature>
<dbReference type="Gene3D" id="3.30.565.10">
    <property type="entry name" value="Histidine kinase-like ATPase, C-terminal domain"/>
    <property type="match status" value="1"/>
</dbReference>
<feature type="domain" description="CheW-like" evidence="14">
    <location>
        <begin position="436"/>
        <end position="585"/>
    </location>
</feature>
<keyword evidence="5 12" id="KW-0597">Phosphoprotein</keyword>
<dbReference type="InterPro" id="IPR036890">
    <property type="entry name" value="HATPase_C_sf"/>
</dbReference>
<dbReference type="SUPFAM" id="SSF50341">
    <property type="entry name" value="CheW-like"/>
    <property type="match status" value="1"/>
</dbReference>
<evidence type="ECO:0000256" key="6">
    <source>
        <dbReference type="ARBA" id="ARBA00022679"/>
    </source>
</evidence>
<dbReference type="PANTHER" id="PTHR43395">
    <property type="entry name" value="SENSOR HISTIDINE KINASE CHEA"/>
    <property type="match status" value="1"/>
</dbReference>
<dbReference type="Gene3D" id="2.30.30.40">
    <property type="entry name" value="SH3 Domains"/>
    <property type="match status" value="1"/>
</dbReference>
<dbReference type="Pfam" id="PF01584">
    <property type="entry name" value="CheW"/>
    <property type="match status" value="1"/>
</dbReference>
<dbReference type="InterPro" id="IPR005467">
    <property type="entry name" value="His_kinase_dom"/>
</dbReference>
<evidence type="ECO:0000256" key="4">
    <source>
        <dbReference type="ARBA" id="ARBA00022500"/>
    </source>
</evidence>
<evidence type="ECO:0000256" key="9">
    <source>
        <dbReference type="ARBA" id="ARBA00022840"/>
    </source>
</evidence>
<name>A0AAE3R735_9BACT</name>
<dbReference type="InterPro" id="IPR036061">
    <property type="entry name" value="CheW-like_dom_sf"/>
</dbReference>
<evidence type="ECO:0000313" key="16">
    <source>
        <dbReference type="EMBL" id="MDJ1501922.1"/>
    </source>
</evidence>
<dbReference type="PROSITE" id="PS50894">
    <property type="entry name" value="HPT"/>
    <property type="match status" value="1"/>
</dbReference>
<dbReference type="InterPro" id="IPR004358">
    <property type="entry name" value="Sig_transdc_His_kin-like_C"/>
</dbReference>
<keyword evidence="9" id="KW-0067">ATP-binding</keyword>
<feature type="domain" description="Histidine kinase" evidence="13">
    <location>
        <begin position="185"/>
        <end position="434"/>
    </location>
</feature>
<evidence type="ECO:0000256" key="3">
    <source>
        <dbReference type="ARBA" id="ARBA00021495"/>
    </source>
</evidence>
<dbReference type="SUPFAM" id="SSF47384">
    <property type="entry name" value="Homodimeric domain of signal transducing histidine kinase"/>
    <property type="match status" value="1"/>
</dbReference>
<keyword evidence="17" id="KW-1185">Reference proteome</keyword>